<evidence type="ECO:0000256" key="1">
    <source>
        <dbReference type="SAM" id="SignalP"/>
    </source>
</evidence>
<evidence type="ECO:0000313" key="2">
    <source>
        <dbReference type="EMBL" id="CAF3332338.1"/>
    </source>
</evidence>
<name>A0A817U8P9_9BILA</name>
<keyword evidence="1" id="KW-0732">Signal</keyword>
<reference evidence="2" key="1">
    <citation type="submission" date="2021-02" db="EMBL/GenBank/DDBJ databases">
        <authorList>
            <person name="Nowell W R."/>
        </authorList>
    </citation>
    <scope>NUCLEOTIDE SEQUENCE</scope>
</reference>
<gene>
    <name evidence="2" type="ORF">LUA448_LOCUS11247</name>
</gene>
<sequence length="157" mass="18059">MMKIFSVLLFLIIFTKYTESKSLRRSYLVVKSSDEKKLLYRIQTSTSDIDTIILVDNPIVANTEDINLVHNHDENSFFILSIKRIELTTTTTTTKAIRSFLVVKINTNSTSLIHEMTIFYADERKLLYRLKASTSDIDTIVLVNYPARNIVAYVEGI</sequence>
<protein>
    <submittedName>
        <fullName evidence="2">Uncharacterized protein</fullName>
    </submittedName>
</protein>
<dbReference type="Proteomes" id="UP000663833">
    <property type="component" value="Unassembled WGS sequence"/>
</dbReference>
<comment type="caution">
    <text evidence="2">The sequence shown here is derived from an EMBL/GenBank/DDBJ whole genome shotgun (WGS) entry which is preliminary data.</text>
</comment>
<feature type="chain" id="PRO_5032619385" evidence="1">
    <location>
        <begin position="21"/>
        <end position="157"/>
    </location>
</feature>
<evidence type="ECO:0000313" key="3">
    <source>
        <dbReference type="Proteomes" id="UP000663833"/>
    </source>
</evidence>
<proteinExistence type="predicted"/>
<dbReference type="AlphaFoldDB" id="A0A817U8P9"/>
<dbReference type="EMBL" id="CAJNYD010001365">
    <property type="protein sequence ID" value="CAF3332338.1"/>
    <property type="molecule type" value="Genomic_DNA"/>
</dbReference>
<organism evidence="2 3">
    <name type="scientific">Rotaria socialis</name>
    <dbReference type="NCBI Taxonomy" id="392032"/>
    <lineage>
        <taxon>Eukaryota</taxon>
        <taxon>Metazoa</taxon>
        <taxon>Spiralia</taxon>
        <taxon>Gnathifera</taxon>
        <taxon>Rotifera</taxon>
        <taxon>Eurotatoria</taxon>
        <taxon>Bdelloidea</taxon>
        <taxon>Philodinida</taxon>
        <taxon>Philodinidae</taxon>
        <taxon>Rotaria</taxon>
    </lineage>
</organism>
<accession>A0A817U8P9</accession>
<feature type="signal peptide" evidence="1">
    <location>
        <begin position="1"/>
        <end position="20"/>
    </location>
</feature>